<dbReference type="CDD" id="cd00865">
    <property type="entry name" value="PEBP_bact_arch"/>
    <property type="match status" value="1"/>
</dbReference>
<comment type="caution">
    <text evidence="1">The sequence shown here is derived from an EMBL/GenBank/DDBJ whole genome shotgun (WGS) entry which is preliminary data.</text>
</comment>
<evidence type="ECO:0000313" key="1">
    <source>
        <dbReference type="EMBL" id="RUQ72995.1"/>
    </source>
</evidence>
<evidence type="ECO:0000313" key="2">
    <source>
        <dbReference type="Proteomes" id="UP000280346"/>
    </source>
</evidence>
<dbReference type="PANTHER" id="PTHR30289">
    <property type="entry name" value="UNCHARACTERIZED PROTEIN YBCL-RELATED"/>
    <property type="match status" value="1"/>
</dbReference>
<dbReference type="SUPFAM" id="SSF49777">
    <property type="entry name" value="PEBP-like"/>
    <property type="match status" value="1"/>
</dbReference>
<dbReference type="Proteomes" id="UP000280346">
    <property type="component" value="Unassembled WGS sequence"/>
</dbReference>
<sequence>MIAAALTLTAASVDAFELRSADLPADAPIAQPHVANGFGCTGGNRSPALSWSDPPAGTRSFAVTAYDPDAPTGSGWWHWVVFDLPASATGLPAGAGDASGAALPGGAVQSRTDTGTRGYFGPCPPPGDAPHRYVFTVHALKVERLDLPADSSGALVGFSLTANRLGQATITARYGR</sequence>
<dbReference type="Pfam" id="PF01161">
    <property type="entry name" value="PBP"/>
    <property type="match status" value="1"/>
</dbReference>
<dbReference type="OrthoDB" id="9797506at2"/>
<dbReference type="InterPro" id="IPR008914">
    <property type="entry name" value="PEBP"/>
</dbReference>
<dbReference type="NCBIfam" id="TIGR00481">
    <property type="entry name" value="YbhB/YbcL family Raf kinase inhibitor-like protein"/>
    <property type="match status" value="1"/>
</dbReference>
<dbReference type="PANTHER" id="PTHR30289:SF1">
    <property type="entry name" value="PEBP (PHOSPHATIDYLETHANOLAMINE-BINDING PROTEIN) FAMILY PROTEIN"/>
    <property type="match status" value="1"/>
</dbReference>
<dbReference type="Gene3D" id="3.90.280.10">
    <property type="entry name" value="PEBP-like"/>
    <property type="match status" value="1"/>
</dbReference>
<dbReference type="EMBL" id="RZIJ01000006">
    <property type="protein sequence ID" value="RUQ72995.1"/>
    <property type="molecule type" value="Genomic_DNA"/>
</dbReference>
<gene>
    <name evidence="1" type="ORF">EJ913_09835</name>
</gene>
<accession>A0A3S1CHY2</accession>
<name>A0A3S1CHY2_9PROT</name>
<dbReference type="InterPro" id="IPR036610">
    <property type="entry name" value="PEBP-like_sf"/>
</dbReference>
<dbReference type="AlphaFoldDB" id="A0A3S1CHY2"/>
<reference evidence="1 2" key="1">
    <citation type="submission" date="2018-12" db="EMBL/GenBank/DDBJ databases">
        <authorList>
            <person name="Yang Y."/>
        </authorList>
    </citation>
    <scope>NUCLEOTIDE SEQUENCE [LARGE SCALE GENOMIC DNA]</scope>
    <source>
        <strain evidence="1 2">GSF71</strain>
    </source>
</reference>
<proteinExistence type="predicted"/>
<dbReference type="InterPro" id="IPR005247">
    <property type="entry name" value="YbhB_YbcL/LppC-like"/>
</dbReference>
<keyword evidence="2" id="KW-1185">Reference proteome</keyword>
<organism evidence="1 2">
    <name type="scientific">Azospirillum doebereinerae</name>
    <dbReference type="NCBI Taxonomy" id="92933"/>
    <lineage>
        <taxon>Bacteria</taxon>
        <taxon>Pseudomonadati</taxon>
        <taxon>Pseudomonadota</taxon>
        <taxon>Alphaproteobacteria</taxon>
        <taxon>Rhodospirillales</taxon>
        <taxon>Azospirillaceae</taxon>
        <taxon>Azospirillum</taxon>
    </lineage>
</organism>
<protein>
    <submittedName>
        <fullName evidence="1">YbhB/YbcL family Raf kinase inhibitor-like protein</fullName>
    </submittedName>
</protein>